<reference evidence="1" key="1">
    <citation type="journal article" date="2014" name="Int. J. Syst. Evol. Microbiol.">
        <title>Complete genome sequence of Corynebacterium casei LMG S-19264T (=DSM 44701T), isolated from a smear-ripened cheese.</title>
        <authorList>
            <consortium name="US DOE Joint Genome Institute (JGI-PGF)"/>
            <person name="Walter F."/>
            <person name="Albersmeier A."/>
            <person name="Kalinowski J."/>
            <person name="Ruckert C."/>
        </authorList>
    </citation>
    <scope>NUCLEOTIDE SEQUENCE</scope>
    <source>
        <strain evidence="1">KCTC 42651</strain>
    </source>
</reference>
<organism evidence="1 2">
    <name type="scientific">Thalassobaculum fulvum</name>
    <dbReference type="NCBI Taxonomy" id="1633335"/>
    <lineage>
        <taxon>Bacteria</taxon>
        <taxon>Pseudomonadati</taxon>
        <taxon>Pseudomonadota</taxon>
        <taxon>Alphaproteobacteria</taxon>
        <taxon>Rhodospirillales</taxon>
        <taxon>Thalassobaculaceae</taxon>
        <taxon>Thalassobaculum</taxon>
    </lineage>
</organism>
<dbReference type="AlphaFoldDB" id="A0A918XXJ5"/>
<protein>
    <submittedName>
        <fullName evidence="1">Uncharacterized protein</fullName>
    </submittedName>
</protein>
<evidence type="ECO:0000313" key="1">
    <source>
        <dbReference type="EMBL" id="GHD64066.1"/>
    </source>
</evidence>
<dbReference type="Proteomes" id="UP000630353">
    <property type="component" value="Unassembled WGS sequence"/>
</dbReference>
<accession>A0A918XXJ5</accession>
<evidence type="ECO:0000313" key="2">
    <source>
        <dbReference type="Proteomes" id="UP000630353"/>
    </source>
</evidence>
<keyword evidence="2" id="KW-1185">Reference proteome</keyword>
<sequence>MKLEKISPDRATQNIPWTFGGTAARAARHWATGGIQWIPDMLGTGANEVAGALGNDKGSTQP</sequence>
<dbReference type="EMBL" id="BMZS01000018">
    <property type="protein sequence ID" value="GHD64066.1"/>
    <property type="molecule type" value="Genomic_DNA"/>
</dbReference>
<proteinExistence type="predicted"/>
<gene>
    <name evidence="1" type="ORF">GCM10017083_55310</name>
</gene>
<comment type="caution">
    <text evidence="1">The sequence shown here is derived from an EMBL/GenBank/DDBJ whole genome shotgun (WGS) entry which is preliminary data.</text>
</comment>
<name>A0A918XXJ5_9PROT</name>
<reference evidence="1" key="2">
    <citation type="submission" date="2020-09" db="EMBL/GenBank/DDBJ databases">
        <authorList>
            <person name="Sun Q."/>
            <person name="Kim S."/>
        </authorList>
    </citation>
    <scope>NUCLEOTIDE SEQUENCE</scope>
    <source>
        <strain evidence="1">KCTC 42651</strain>
    </source>
</reference>